<dbReference type="PANTHER" id="PTHR35527">
    <property type="entry name" value="CHOLOYLGLYCINE HYDROLASE"/>
    <property type="match status" value="1"/>
</dbReference>
<dbReference type="InterPro" id="IPR052193">
    <property type="entry name" value="Peptidase_C59"/>
</dbReference>
<sequence precursor="true">MVVRLFFFSFFPCLAVFRFLAVKVEIVAARTLEFEFDLGSKIVVAPRDTFMTALTTGWEGLSWNVKYGYVGANSLGMDLVADGINQVGLACGGFYFTGCAGHQPLEKDLYKSTISHYDVIGWILENFATVEEVKSALDDIRVYGLTIMITESTMMPLHYIVYDAHGGCIVIEYVDGELNIHENPLGVITNNPTFDWHLQNLSNYVNLTPANIKSSKLGDFEIRATGNGTGLLGLPGDNTSPSRFVRAAFYSHGEVKPANAESAVTLAWHILNAQDIPEGLVVNEELGIVISRDIAYWSAVTDLTNRVYYYRTYEDLNIRKVELDRIDFSSGNKKF</sequence>
<dbReference type="STRING" id="660470.Theba_0190"/>
<dbReference type="Pfam" id="PF02275">
    <property type="entry name" value="CBAH"/>
    <property type="match status" value="1"/>
</dbReference>
<comment type="similarity">
    <text evidence="1">Belongs to the peptidase C59 family.</text>
</comment>
<dbReference type="Gene3D" id="3.60.60.10">
    <property type="entry name" value="Penicillin V Acylase, Chain A"/>
    <property type="match status" value="1"/>
</dbReference>
<accession>I2F1X7</accession>
<evidence type="ECO:0000256" key="2">
    <source>
        <dbReference type="ARBA" id="ARBA00022801"/>
    </source>
</evidence>
<dbReference type="eggNOG" id="COG3049">
    <property type="taxonomic scope" value="Bacteria"/>
</dbReference>
<dbReference type="KEGG" id="mpg:Theba_0190"/>
<dbReference type="GO" id="GO:0016787">
    <property type="term" value="F:hydrolase activity"/>
    <property type="evidence" value="ECO:0007669"/>
    <property type="project" value="UniProtKB-KW"/>
</dbReference>
<organism evidence="4 5">
    <name type="scientific">Mesotoga prima MesG1.Ag.4.2</name>
    <dbReference type="NCBI Taxonomy" id="660470"/>
    <lineage>
        <taxon>Bacteria</taxon>
        <taxon>Thermotogati</taxon>
        <taxon>Thermotogota</taxon>
        <taxon>Thermotogae</taxon>
        <taxon>Kosmotogales</taxon>
        <taxon>Kosmotogaceae</taxon>
        <taxon>Mesotoga</taxon>
    </lineage>
</organism>
<dbReference type="Proteomes" id="UP000002881">
    <property type="component" value="Chromosome"/>
</dbReference>
<keyword evidence="2" id="KW-0378">Hydrolase</keyword>
<protein>
    <submittedName>
        <fullName evidence="4">Penicillin V acylase-like amidase</fullName>
    </submittedName>
</protein>
<evidence type="ECO:0000313" key="5">
    <source>
        <dbReference type="Proteomes" id="UP000002881"/>
    </source>
</evidence>
<dbReference type="InterPro" id="IPR029132">
    <property type="entry name" value="CBAH/NAAA_C"/>
</dbReference>
<proteinExistence type="inferred from homology"/>
<dbReference type="EMBL" id="CP003532">
    <property type="protein sequence ID" value="AFK05930.1"/>
    <property type="molecule type" value="Genomic_DNA"/>
</dbReference>
<evidence type="ECO:0000256" key="1">
    <source>
        <dbReference type="ARBA" id="ARBA00006625"/>
    </source>
</evidence>
<evidence type="ECO:0000313" key="4">
    <source>
        <dbReference type="EMBL" id="AFK05930.1"/>
    </source>
</evidence>
<name>I2F1X7_9BACT</name>
<evidence type="ECO:0000259" key="3">
    <source>
        <dbReference type="Pfam" id="PF02275"/>
    </source>
</evidence>
<gene>
    <name evidence="4" type="ORF">Theba_0190</name>
</gene>
<feature type="domain" description="Choloylglycine hydrolase/NAAA C-terminal" evidence="3">
    <location>
        <begin position="24"/>
        <end position="328"/>
    </location>
</feature>
<dbReference type="InterPro" id="IPR029055">
    <property type="entry name" value="Ntn_hydrolases_N"/>
</dbReference>
<dbReference type="HOGENOM" id="CLU_045206_1_0_0"/>
<dbReference type="CDD" id="cd00542">
    <property type="entry name" value="Ntn_PVA"/>
    <property type="match status" value="1"/>
</dbReference>
<dbReference type="PANTHER" id="PTHR35527:SF2">
    <property type="entry name" value="HYDROLASE"/>
    <property type="match status" value="1"/>
</dbReference>
<dbReference type="AlphaFoldDB" id="I2F1X7"/>
<keyword evidence="5" id="KW-1185">Reference proteome</keyword>
<dbReference type="SUPFAM" id="SSF56235">
    <property type="entry name" value="N-terminal nucleophile aminohydrolases (Ntn hydrolases)"/>
    <property type="match status" value="1"/>
</dbReference>
<reference evidence="4 5" key="1">
    <citation type="journal article" date="2012" name="Genome Biol. Evol.">
        <title>Genome Sequence of the Mesophilic Thermotogales Bacterium Mesotoga prima MesG1.Ag.4.2 Reveals the Largest Thermotogales Genome To Date.</title>
        <authorList>
            <person name="Zhaxybayeva O."/>
            <person name="Swithers K.S."/>
            <person name="Foght J."/>
            <person name="Green A.G."/>
            <person name="Bruce D."/>
            <person name="Detter C."/>
            <person name="Han S."/>
            <person name="Teshima H."/>
            <person name="Han J."/>
            <person name="Woyke T."/>
            <person name="Pitluck S."/>
            <person name="Nolan M."/>
            <person name="Ivanova N."/>
            <person name="Pati A."/>
            <person name="Land M.L."/>
            <person name="Dlutek M."/>
            <person name="Doolittle W.F."/>
            <person name="Noll K.M."/>
            <person name="Nesbo C.L."/>
        </authorList>
    </citation>
    <scope>NUCLEOTIDE SEQUENCE [LARGE SCALE GENOMIC DNA]</scope>
    <source>
        <strain evidence="5">mesG1.Ag.4.2</strain>
    </source>
</reference>